<feature type="domain" description="TNase-like" evidence="2">
    <location>
        <begin position="22"/>
        <end position="121"/>
    </location>
</feature>
<dbReference type="InterPro" id="IPR016071">
    <property type="entry name" value="Staphylococal_nuclease_OB-fold"/>
</dbReference>
<accession>A0ABU8QL52</accession>
<organism evidence="3 4">
    <name type="scientific">Cognatishimia coralii</name>
    <dbReference type="NCBI Taxonomy" id="3083254"/>
    <lineage>
        <taxon>Bacteria</taxon>
        <taxon>Pseudomonadati</taxon>
        <taxon>Pseudomonadota</taxon>
        <taxon>Alphaproteobacteria</taxon>
        <taxon>Rhodobacterales</taxon>
        <taxon>Paracoccaceae</taxon>
        <taxon>Cognatishimia</taxon>
    </lineage>
</organism>
<feature type="chain" id="PRO_5045373539" evidence="1">
    <location>
        <begin position="22"/>
        <end position="130"/>
    </location>
</feature>
<dbReference type="Pfam" id="PF00565">
    <property type="entry name" value="SNase"/>
    <property type="match status" value="1"/>
</dbReference>
<protein>
    <submittedName>
        <fullName evidence="3">Thermonuclease family protein</fullName>
    </submittedName>
</protein>
<dbReference type="SUPFAM" id="SSF50199">
    <property type="entry name" value="Staphylococcal nuclease"/>
    <property type="match status" value="1"/>
</dbReference>
<proteinExistence type="predicted"/>
<evidence type="ECO:0000313" key="4">
    <source>
        <dbReference type="Proteomes" id="UP001368270"/>
    </source>
</evidence>
<dbReference type="InterPro" id="IPR035437">
    <property type="entry name" value="SNase_OB-fold_sf"/>
</dbReference>
<dbReference type="RefSeq" id="WP_303963339.1">
    <property type="nucleotide sequence ID" value="NZ_JBBGAZ010000018.1"/>
</dbReference>
<dbReference type="Proteomes" id="UP001368270">
    <property type="component" value="Unassembled WGS sequence"/>
</dbReference>
<dbReference type="EMBL" id="JBBGAZ010000018">
    <property type="protein sequence ID" value="MEJ5220157.1"/>
    <property type="molecule type" value="Genomic_DNA"/>
</dbReference>
<sequence length="130" mass="14528">MFRTLLRALCALFIAVPVAHAETIPSRSIYLVDGDTAKYRGENYRLVGYDTPETWKPKCGFEKALGEAATERARELVNDARAIDLIVLPGKDKYGRGLARILIQGQDLGDILISEGLARRYVSGKRRSWC</sequence>
<dbReference type="SMART" id="SM00318">
    <property type="entry name" value="SNc"/>
    <property type="match status" value="1"/>
</dbReference>
<evidence type="ECO:0000256" key="1">
    <source>
        <dbReference type="SAM" id="SignalP"/>
    </source>
</evidence>
<feature type="signal peptide" evidence="1">
    <location>
        <begin position="1"/>
        <end position="21"/>
    </location>
</feature>
<name>A0ABU8QL52_9RHOB</name>
<gene>
    <name evidence="3" type="ORF">WG622_18025</name>
</gene>
<dbReference type="PROSITE" id="PS50830">
    <property type="entry name" value="TNASE_3"/>
    <property type="match status" value="1"/>
</dbReference>
<keyword evidence="1" id="KW-0732">Signal</keyword>
<reference evidence="3 4" key="1">
    <citation type="submission" date="2024-03" db="EMBL/GenBank/DDBJ databases">
        <title>Cognatishimia coralii sp. nov., a marine bacterium isolated from coral surrounding seawater.</title>
        <authorList>
            <person name="Liu X."/>
            <person name="Liu S."/>
            <person name="Sun H."/>
            <person name="Zhang Y."/>
        </authorList>
    </citation>
    <scope>NUCLEOTIDE SEQUENCE [LARGE SCALE GENOMIC DNA]</scope>
    <source>
        <strain evidence="3 4">D5M38</strain>
    </source>
</reference>
<evidence type="ECO:0000259" key="2">
    <source>
        <dbReference type="PROSITE" id="PS50830"/>
    </source>
</evidence>
<dbReference type="Gene3D" id="2.40.50.90">
    <property type="match status" value="1"/>
</dbReference>
<evidence type="ECO:0000313" key="3">
    <source>
        <dbReference type="EMBL" id="MEJ5220157.1"/>
    </source>
</evidence>
<comment type="caution">
    <text evidence="3">The sequence shown here is derived from an EMBL/GenBank/DDBJ whole genome shotgun (WGS) entry which is preliminary data.</text>
</comment>
<keyword evidence="4" id="KW-1185">Reference proteome</keyword>